<feature type="compositionally biased region" description="Basic and acidic residues" evidence="2">
    <location>
        <begin position="404"/>
        <end position="420"/>
    </location>
</feature>
<accession>A0A9Q0AWZ8</accession>
<dbReference type="Pfam" id="PF12814">
    <property type="entry name" value="Mcp5_PH"/>
    <property type="match status" value="1"/>
</dbReference>
<feature type="compositionally biased region" description="Acidic residues" evidence="2">
    <location>
        <begin position="1"/>
        <end position="10"/>
    </location>
</feature>
<evidence type="ECO:0000256" key="1">
    <source>
        <dbReference type="SAM" id="Coils"/>
    </source>
</evidence>
<feature type="compositionally biased region" description="Acidic residues" evidence="2">
    <location>
        <begin position="287"/>
        <end position="298"/>
    </location>
</feature>
<evidence type="ECO:0000313" key="5">
    <source>
        <dbReference type="Proteomes" id="UP000829685"/>
    </source>
</evidence>
<comment type="caution">
    <text evidence="4">The sequence shown here is derived from an EMBL/GenBank/DDBJ whole genome shotgun (WGS) entry which is preliminary data.</text>
</comment>
<dbReference type="GO" id="GO:0032065">
    <property type="term" value="P:maintenance of protein location in cell cortex"/>
    <property type="evidence" value="ECO:0007669"/>
    <property type="project" value="InterPro"/>
</dbReference>
<dbReference type="InterPro" id="IPR053005">
    <property type="entry name" value="Nuclear_Pos-Cytoskel_Interact"/>
</dbReference>
<feature type="compositionally biased region" description="Low complexity" evidence="2">
    <location>
        <begin position="913"/>
        <end position="929"/>
    </location>
</feature>
<keyword evidence="5" id="KW-1185">Reference proteome</keyword>
<feature type="compositionally biased region" description="Acidic residues" evidence="2">
    <location>
        <begin position="675"/>
        <end position="687"/>
    </location>
</feature>
<feature type="region of interest" description="Disordered" evidence="2">
    <location>
        <begin position="1073"/>
        <end position="1137"/>
    </location>
</feature>
<feature type="region of interest" description="Disordered" evidence="2">
    <location>
        <begin position="237"/>
        <end position="261"/>
    </location>
</feature>
<name>A0A9Q0AWZ8_9PEZI</name>
<dbReference type="GO" id="GO:0000226">
    <property type="term" value="P:microtubule cytoskeleton organization"/>
    <property type="evidence" value="ECO:0007669"/>
    <property type="project" value="TreeGrafter"/>
</dbReference>
<dbReference type="InterPro" id="IPR024774">
    <property type="entry name" value="PH_dom-Mcp5-type"/>
</dbReference>
<reference evidence="4" key="1">
    <citation type="submission" date="2021-03" db="EMBL/GenBank/DDBJ databases">
        <title>Revisited historic fungal species revealed as producer of novel bioactive compounds through whole genome sequencing and comparative genomics.</title>
        <authorList>
            <person name="Vignolle G.A."/>
            <person name="Hochenegger N."/>
            <person name="Mach R.L."/>
            <person name="Mach-Aigner A.R."/>
            <person name="Javad Rahimi M."/>
            <person name="Salim K.A."/>
            <person name="Chan C.M."/>
            <person name="Lim L.B.L."/>
            <person name="Cai F."/>
            <person name="Druzhinina I.S."/>
            <person name="U'Ren J.M."/>
            <person name="Derntl C."/>
        </authorList>
    </citation>
    <scope>NUCLEOTIDE SEQUENCE</scope>
    <source>
        <strain evidence="4">TUCIM 5799</strain>
    </source>
</reference>
<dbReference type="PANTHER" id="PTHR28190:SF2">
    <property type="entry name" value="MIGRATION PROTEIN, PUTATIVE (AFU_ORTHOLOGUE AFUA_2G07730)-RELATED"/>
    <property type="match status" value="1"/>
</dbReference>
<feature type="compositionally biased region" description="Polar residues" evidence="2">
    <location>
        <begin position="811"/>
        <end position="823"/>
    </location>
</feature>
<dbReference type="GO" id="GO:0005938">
    <property type="term" value="C:cell cortex"/>
    <property type="evidence" value="ECO:0007669"/>
    <property type="project" value="InterPro"/>
</dbReference>
<feature type="region of interest" description="Disordered" evidence="2">
    <location>
        <begin position="1305"/>
        <end position="1354"/>
    </location>
</feature>
<feature type="region of interest" description="Disordered" evidence="2">
    <location>
        <begin position="282"/>
        <end position="437"/>
    </location>
</feature>
<dbReference type="EMBL" id="JAFIMR010000001">
    <property type="protein sequence ID" value="KAI1881715.1"/>
    <property type="molecule type" value="Genomic_DNA"/>
</dbReference>
<feature type="region of interest" description="Disordered" evidence="2">
    <location>
        <begin position="1"/>
        <end position="71"/>
    </location>
</feature>
<sequence length="1354" mass="149076">MAAWETEDELSGAAAAALPTPSATPYRTPSRGSRRSRGSVTPPGIKSSPPPPLPSERNERHSKRSSKDVTIDESISILDPRRFTPTLHANLVAEILNLRRDQEDKLKFIDSLEATLHATREEQESLQATLVNTAKESRSLKRQLALLEGGTSSALSELARERDEAVDGITETKKRLEVSQKKVRSQEEDSQRVHALWAKEKDDWEEERRKYERKLHVADTRLKAILDEVSTFQAAQAKGQQTGVDSELEDATKDNDAASMRSMSITNSVRYSVAPTKANGHSLADELNFDDDDEYETDPDGRQSALSYFGHGRTQSRDSTMSKTAPHAHRRNMSSDSQIRPGSVARGRLFMNQSVLDRLEGGIREDDENPPAPKPTYTDTGIQFSPPPSPKLVPVKPSTPEPIVKTDKPQEFESPHRGEWEANQSRKRVHINKLPPIEPPSVSKLMVSAGSQTLEAPLSPPRTPATPLQVVSLPSVEVKPNAAQMVTSGTQTENTPAERPRSVEQLTIPSISIHPPTSRPPSPHAHRLPQYVKDFGCQVSILQAVPTMSTGVQTDEIRVDTRLDKLPPHLHPSAIRSRPASPNIAAPTVGGNGNSFTPLPGNLPARNPRRLATKRSLTNDMPSSPPTSPGYNDIETYDAYPGNNDDGPLSSHRAPMRRPHRISSLFAGFDAGSSDDADDLADGDGSDSEFRTALSAPMSKAGRHRQRGSAGTTSTIDPAPSIPREPRSSMRQMGSSEIYSSFNLAQGRDTVTRKPSISKPMASRPGAMRKSAMIQSGIASHQGRSRSPSLPDQRDPPFPIPTRASSRKPPFSSSNPSDGQHSPTRVGESWHRRMRSGPYGPHRSNSIRKSRSAAAIPRQQRLRRQSRSPPPMSPSDEAPRSPGLPPLPNNDITTPRRDYRAPRYRGHRSQPSTTTANTENTNMNSVASSQPASSVVDAIAQTMVGEWMFKYVRRRKSFGMADTKAEESNDRHKRWVWLAPYERSILWSSKQPVSGSALMGKSGRKLTIQSVLDVKDDNPPPKGITQIFNRSILILTPQRALKFTATSSERHYLWLTSLAFLAHSQQAVPDMISPAAPPPLGPTAAKLAPTPDFGPPPSKSRKPGIRDSIMLKKGKGTAAVRPEAPAHGNQLEEAPTFRPESFAPVLGHVRDLSRDVAEPPLVPRYQERTMERVHERANQVVLHGRKRSNTGGHIPPPISFRGFSSPIQSSYHTSTNSNASNSVGTAGISDIYTQGSSNGHSGQSTWAMSTVGSQRTSEASSRPGNNFFEAIGTVRMEAFISPLAFPSVNEYPDEHEELRYRARRRSKEIRRRRSRSRHRDSYNSRTTRGTDDWHGGSRTGGEEDYFRDDPFKGF</sequence>
<dbReference type="GO" id="GO:0005543">
    <property type="term" value="F:phospholipid binding"/>
    <property type="evidence" value="ECO:0007669"/>
    <property type="project" value="InterPro"/>
</dbReference>
<feature type="compositionally biased region" description="Low complexity" evidence="2">
    <location>
        <begin position="11"/>
        <end position="31"/>
    </location>
</feature>
<feature type="region of interest" description="Disordered" evidence="2">
    <location>
        <begin position="571"/>
        <end position="656"/>
    </location>
</feature>
<protein>
    <recommendedName>
        <fullName evidence="3">Pleckstrin homology domain-containing protein</fullName>
    </recommendedName>
</protein>
<evidence type="ECO:0000259" key="3">
    <source>
        <dbReference type="Pfam" id="PF12814"/>
    </source>
</evidence>
<feature type="compositionally biased region" description="Low complexity" evidence="2">
    <location>
        <begin position="38"/>
        <end position="47"/>
    </location>
</feature>
<feature type="compositionally biased region" description="Low complexity" evidence="2">
    <location>
        <begin position="1082"/>
        <end position="1091"/>
    </location>
</feature>
<feature type="domain" description="Pleckstrin homology" evidence="3">
    <location>
        <begin position="934"/>
        <end position="1064"/>
    </location>
</feature>
<gene>
    <name evidence="4" type="ORF">JX265_000541</name>
</gene>
<dbReference type="GO" id="GO:0015631">
    <property type="term" value="F:tubulin binding"/>
    <property type="evidence" value="ECO:0007669"/>
    <property type="project" value="TreeGrafter"/>
</dbReference>
<feature type="compositionally biased region" description="Polar residues" evidence="2">
    <location>
        <begin position="729"/>
        <end position="744"/>
    </location>
</feature>
<feature type="region of interest" description="Disordered" evidence="2">
    <location>
        <begin position="1234"/>
        <end position="1264"/>
    </location>
</feature>
<feature type="coiled-coil region" evidence="1">
    <location>
        <begin position="169"/>
        <end position="221"/>
    </location>
</feature>
<proteinExistence type="predicted"/>
<keyword evidence="1" id="KW-0175">Coiled coil</keyword>
<evidence type="ECO:0000313" key="4">
    <source>
        <dbReference type="EMBL" id="KAI1881715.1"/>
    </source>
</evidence>
<feature type="region of interest" description="Disordered" evidence="2">
    <location>
        <begin position="675"/>
        <end position="929"/>
    </location>
</feature>
<evidence type="ECO:0000256" key="2">
    <source>
        <dbReference type="SAM" id="MobiDB-lite"/>
    </source>
</evidence>
<dbReference type="Proteomes" id="UP000829685">
    <property type="component" value="Unassembled WGS sequence"/>
</dbReference>
<feature type="compositionally biased region" description="Basic residues" evidence="2">
    <location>
        <begin position="1305"/>
        <end position="1318"/>
    </location>
</feature>
<dbReference type="GO" id="GO:0005739">
    <property type="term" value="C:mitochondrion"/>
    <property type="evidence" value="ECO:0007669"/>
    <property type="project" value="TreeGrafter"/>
</dbReference>
<dbReference type="PANTHER" id="PTHR28190">
    <property type="entry name" value="NUCLEAR MIGRATION PROTEIN NUM1"/>
    <property type="match status" value="1"/>
</dbReference>
<organism evidence="4 5">
    <name type="scientific">Neoarthrinium moseri</name>
    <dbReference type="NCBI Taxonomy" id="1658444"/>
    <lineage>
        <taxon>Eukaryota</taxon>
        <taxon>Fungi</taxon>
        <taxon>Dikarya</taxon>
        <taxon>Ascomycota</taxon>
        <taxon>Pezizomycotina</taxon>
        <taxon>Sordariomycetes</taxon>
        <taxon>Xylariomycetidae</taxon>
        <taxon>Amphisphaeriales</taxon>
        <taxon>Apiosporaceae</taxon>
        <taxon>Neoarthrinium</taxon>
    </lineage>
</organism>